<feature type="signal peptide" evidence="1">
    <location>
        <begin position="1"/>
        <end position="22"/>
    </location>
</feature>
<evidence type="ECO:0000313" key="2">
    <source>
        <dbReference type="EMBL" id="SDF14425.1"/>
    </source>
</evidence>
<dbReference type="Proteomes" id="UP000199072">
    <property type="component" value="Unassembled WGS sequence"/>
</dbReference>
<protein>
    <submittedName>
        <fullName evidence="2">Bacteroides conjugative transposon TraN protein</fullName>
    </submittedName>
</protein>
<evidence type="ECO:0000256" key="1">
    <source>
        <dbReference type="SAM" id="SignalP"/>
    </source>
</evidence>
<dbReference type="InterPro" id="IPR022298">
    <property type="entry name" value="Conjug_transposon_TraN"/>
</dbReference>
<proteinExistence type="predicted"/>
<name>A0A1G7IP86_9SPHI</name>
<feature type="chain" id="PRO_5011786905" evidence="1">
    <location>
        <begin position="23"/>
        <end position="279"/>
    </location>
</feature>
<gene>
    <name evidence="2" type="ORF">SAMN05216464_113105</name>
</gene>
<dbReference type="EMBL" id="FNAI01000013">
    <property type="protein sequence ID" value="SDF14425.1"/>
    <property type="molecule type" value="Genomic_DNA"/>
</dbReference>
<sequence>MKKICVAITALLFFLTHQGMFAQTASIRVTDTRNPAGLAVSCYKTTNLIFPYAIKSVDKGSRDILVQKAGGVENVLQVKAGKERFPQTNLTVITADGQLYSFVVDYAIQPQQLNVRLENNRPDKGLVQFSLAEDNEAQVKGIAETISAKNPLLSGIKAKNNDARMQLRGLYVKDDLFYFQLELENRSDIGYDVDQLRFFIRDLEIARRTAHQELELKPRQVLGNARVIHGHSKQTVVVAIPKFTIQDKKELQIQLTELRGARNLTLQLKNGQLVHAVSI</sequence>
<dbReference type="RefSeq" id="WP_091153243.1">
    <property type="nucleotide sequence ID" value="NZ_FNAI01000013.1"/>
</dbReference>
<evidence type="ECO:0000313" key="3">
    <source>
        <dbReference type="Proteomes" id="UP000199072"/>
    </source>
</evidence>
<dbReference type="STRING" id="1391627.SAMN05216464_113105"/>
<reference evidence="2 3" key="1">
    <citation type="submission" date="2016-10" db="EMBL/GenBank/DDBJ databases">
        <authorList>
            <person name="de Groot N.N."/>
        </authorList>
    </citation>
    <scope>NUCLEOTIDE SEQUENCE [LARGE SCALE GENOMIC DNA]</scope>
    <source>
        <strain evidence="2 3">47C3B</strain>
    </source>
</reference>
<keyword evidence="3" id="KW-1185">Reference proteome</keyword>
<dbReference type="AlphaFoldDB" id="A0A1G7IP86"/>
<dbReference type="OrthoDB" id="1038500at2"/>
<accession>A0A1G7IP86</accession>
<keyword evidence="1" id="KW-0732">Signal</keyword>
<dbReference type="Pfam" id="PF13595">
    <property type="entry name" value="DUF4138"/>
    <property type="match status" value="1"/>
</dbReference>
<dbReference type="NCBIfam" id="TIGR03780">
    <property type="entry name" value="Bac_Flav_CT_N"/>
    <property type="match status" value="1"/>
</dbReference>
<organism evidence="2 3">
    <name type="scientific">Mucilaginibacter pineti</name>
    <dbReference type="NCBI Taxonomy" id="1391627"/>
    <lineage>
        <taxon>Bacteria</taxon>
        <taxon>Pseudomonadati</taxon>
        <taxon>Bacteroidota</taxon>
        <taxon>Sphingobacteriia</taxon>
        <taxon>Sphingobacteriales</taxon>
        <taxon>Sphingobacteriaceae</taxon>
        <taxon>Mucilaginibacter</taxon>
    </lineage>
</organism>